<dbReference type="InterPro" id="IPR015890">
    <property type="entry name" value="Chorismate_C"/>
</dbReference>
<feature type="compositionally biased region" description="Basic and acidic residues" evidence="1">
    <location>
        <begin position="203"/>
        <end position="212"/>
    </location>
</feature>
<protein>
    <submittedName>
        <fullName evidence="3">Aminodeoxychorismate synthase subunit I</fullName>
    </submittedName>
</protein>
<feature type="region of interest" description="Disordered" evidence="1">
    <location>
        <begin position="193"/>
        <end position="212"/>
    </location>
</feature>
<dbReference type="InterPro" id="IPR005801">
    <property type="entry name" value="ADC_synthase"/>
</dbReference>
<dbReference type="PRINTS" id="PR00095">
    <property type="entry name" value="ANTSNTHASEI"/>
</dbReference>
<dbReference type="NCBIfam" id="TIGR00553">
    <property type="entry name" value="pabB"/>
    <property type="match status" value="1"/>
</dbReference>
<dbReference type="Gene3D" id="3.60.120.10">
    <property type="entry name" value="Anthranilate synthase"/>
    <property type="match status" value="1"/>
</dbReference>
<dbReference type="EMBL" id="PRDS01000006">
    <property type="protein sequence ID" value="PPB80269.1"/>
    <property type="molecule type" value="Genomic_DNA"/>
</dbReference>
<dbReference type="RefSeq" id="WP_104071520.1">
    <property type="nucleotide sequence ID" value="NZ_PRDS01000006.1"/>
</dbReference>
<dbReference type="InterPro" id="IPR019999">
    <property type="entry name" value="Anth_synth_I-like"/>
</dbReference>
<evidence type="ECO:0000313" key="3">
    <source>
        <dbReference type="EMBL" id="PPB80269.1"/>
    </source>
</evidence>
<dbReference type="GO" id="GO:0000162">
    <property type="term" value="P:L-tryptophan biosynthetic process"/>
    <property type="evidence" value="ECO:0007669"/>
    <property type="project" value="TreeGrafter"/>
</dbReference>
<dbReference type="Pfam" id="PF00425">
    <property type="entry name" value="Chorismate_bind"/>
    <property type="match status" value="1"/>
</dbReference>
<dbReference type="Proteomes" id="UP000239736">
    <property type="component" value="Unassembled WGS sequence"/>
</dbReference>
<comment type="caution">
    <text evidence="3">The sequence shown here is derived from an EMBL/GenBank/DDBJ whole genome shotgun (WGS) entry which is preliminary data.</text>
</comment>
<dbReference type="PANTHER" id="PTHR11236">
    <property type="entry name" value="AMINOBENZOATE/ANTHRANILATE SYNTHASE"/>
    <property type="match status" value="1"/>
</dbReference>
<name>A0A2S5JFR0_9RHOB</name>
<dbReference type="NCBIfam" id="NF005698">
    <property type="entry name" value="PRK07508.1"/>
    <property type="match status" value="1"/>
</dbReference>
<evidence type="ECO:0000259" key="2">
    <source>
        <dbReference type="Pfam" id="PF00425"/>
    </source>
</evidence>
<evidence type="ECO:0000256" key="1">
    <source>
        <dbReference type="SAM" id="MobiDB-lite"/>
    </source>
</evidence>
<dbReference type="PANTHER" id="PTHR11236:SF50">
    <property type="entry name" value="AMINODEOXYCHORISMATE SYNTHASE COMPONENT 1"/>
    <property type="match status" value="1"/>
</dbReference>
<dbReference type="GO" id="GO:0009396">
    <property type="term" value="P:folic acid-containing compound biosynthetic process"/>
    <property type="evidence" value="ECO:0007669"/>
    <property type="project" value="InterPro"/>
</dbReference>
<keyword evidence="4" id="KW-1185">Reference proteome</keyword>
<feature type="domain" description="Chorismate-utilising enzyme C-terminal" evidence="2">
    <location>
        <begin position="113"/>
        <end position="367"/>
    </location>
</feature>
<dbReference type="SUPFAM" id="SSF56322">
    <property type="entry name" value="ADC synthase"/>
    <property type="match status" value="1"/>
</dbReference>
<dbReference type="AlphaFoldDB" id="A0A2S5JFR0"/>
<sequence length="377" mass="40976">MILIEDGPSGAPVLFDDAEEIIRADAAAEVPAALARLDAALARGKWVAGLASYELGYALEARLMPLMPEGRRVPLLALGVFGGPRPANEFLRAAGDEAGLATLANITPGWDARRHATAICRILDYIAAGDIYQANLTMRMQAQYRGSARGLYAALAVRQPVRHGALVDLPGMPRILSRSPELFFATTADGHIETRPMKGTAPRHPDPKRDSALRDGLAQSVKNRAENLMIVDLLRNDISRICRLGSVRVPDLYRVETYATVHQMISRVTGRLRDGVRGSEIFRALFPCGSITGAPKIRAMEIIRELEDGPRDAYCGAIGWMAPDGAARFNVAIRTIELYDDGRAEFGVGGGIVADSTPEGEYEEALWKARFADLTRD</sequence>
<dbReference type="InterPro" id="IPR005802">
    <property type="entry name" value="ADC_synth_comp_1"/>
</dbReference>
<reference evidence="3 4" key="1">
    <citation type="submission" date="2018-01" db="EMBL/GenBank/DDBJ databases">
        <title>Genomic Encyclopedia of Archaeal and Bacterial Type Strains, Phase II (KMG-II): from individual species to whole genera.</title>
        <authorList>
            <person name="Goeker M."/>
        </authorList>
    </citation>
    <scope>NUCLEOTIDE SEQUENCE [LARGE SCALE GENOMIC DNA]</scope>
    <source>
        <strain evidence="3 4">DSM 12048</strain>
    </source>
</reference>
<proteinExistence type="predicted"/>
<gene>
    <name evidence="3" type="ORF">LV82_02144</name>
</gene>
<organism evidence="3 4">
    <name type="scientific">Albidovulum inexpectatum</name>
    <dbReference type="NCBI Taxonomy" id="196587"/>
    <lineage>
        <taxon>Bacteria</taxon>
        <taxon>Pseudomonadati</taxon>
        <taxon>Pseudomonadota</taxon>
        <taxon>Alphaproteobacteria</taxon>
        <taxon>Rhodobacterales</taxon>
        <taxon>Paracoccaceae</taxon>
        <taxon>Albidovulum</taxon>
    </lineage>
</organism>
<dbReference type="OrthoDB" id="9803598at2"/>
<dbReference type="GO" id="GO:0046820">
    <property type="term" value="F:4-amino-4-deoxychorismate synthase activity"/>
    <property type="evidence" value="ECO:0007669"/>
    <property type="project" value="TreeGrafter"/>
</dbReference>
<evidence type="ECO:0000313" key="4">
    <source>
        <dbReference type="Proteomes" id="UP000239736"/>
    </source>
</evidence>
<accession>A0A2S5JFR0</accession>